<evidence type="ECO:0000256" key="1">
    <source>
        <dbReference type="ARBA" id="ARBA00004167"/>
    </source>
</evidence>
<evidence type="ECO:0000313" key="3">
    <source>
        <dbReference type="EnsemblPlants" id="EMT27015"/>
    </source>
</evidence>
<reference evidence="3" key="1">
    <citation type="submission" date="2015-06" db="UniProtKB">
        <authorList>
            <consortium name="EnsemblPlants"/>
        </authorList>
    </citation>
    <scope>IDENTIFICATION</scope>
</reference>
<dbReference type="InterPro" id="IPR024788">
    <property type="entry name" value="Malectin-like_Carb-bd_dom"/>
</dbReference>
<name>M8BPR0_AEGTA</name>
<comment type="subcellular location">
    <subcellularLocation>
        <location evidence="1">Membrane</location>
        <topology evidence="1">Single-pass membrane protein</topology>
    </subcellularLocation>
</comment>
<sequence>MAVLQTAISPVVNGTTALTLSWSGIKSSYLIMAFLYFTDFQDSKRREFDVSFNGISELIPHNPKYLDATCVYSSSWYRVADGEYNFTLTPTNTLVLPPILNAYELYNLITHDTPTTFPEVSCKNVLHYGTERVIDMQGGLYPEKHVRWSF</sequence>
<dbReference type="Pfam" id="PF12819">
    <property type="entry name" value="Malectin_like"/>
    <property type="match status" value="1"/>
</dbReference>
<dbReference type="AlphaFoldDB" id="M8BPR0"/>
<feature type="domain" description="Malectin-like" evidence="2">
    <location>
        <begin position="2"/>
        <end position="107"/>
    </location>
</feature>
<proteinExistence type="predicted"/>
<dbReference type="PANTHER" id="PTHR45631">
    <property type="entry name" value="OS07G0107800 PROTEIN-RELATED"/>
    <property type="match status" value="1"/>
</dbReference>
<evidence type="ECO:0000259" key="2">
    <source>
        <dbReference type="Pfam" id="PF12819"/>
    </source>
</evidence>
<dbReference type="EnsemblPlants" id="EMT27015">
    <property type="protein sequence ID" value="EMT27015"/>
    <property type="gene ID" value="F775_10307"/>
</dbReference>
<dbReference type="PANTHER" id="PTHR45631:SF6">
    <property type="entry name" value="OS09G0352000 PROTEIN"/>
    <property type="match status" value="1"/>
</dbReference>
<dbReference type="GO" id="GO:0016020">
    <property type="term" value="C:membrane"/>
    <property type="evidence" value="ECO:0007669"/>
    <property type="project" value="UniProtKB-SubCell"/>
</dbReference>
<accession>M8BPR0</accession>
<organism evidence="3">
    <name type="scientific">Aegilops tauschii</name>
    <name type="common">Tausch's goatgrass</name>
    <name type="synonym">Aegilops squarrosa</name>
    <dbReference type="NCBI Taxonomy" id="37682"/>
    <lineage>
        <taxon>Eukaryota</taxon>
        <taxon>Viridiplantae</taxon>
        <taxon>Streptophyta</taxon>
        <taxon>Embryophyta</taxon>
        <taxon>Tracheophyta</taxon>
        <taxon>Spermatophyta</taxon>
        <taxon>Magnoliopsida</taxon>
        <taxon>Liliopsida</taxon>
        <taxon>Poales</taxon>
        <taxon>Poaceae</taxon>
        <taxon>BOP clade</taxon>
        <taxon>Pooideae</taxon>
        <taxon>Triticodae</taxon>
        <taxon>Triticeae</taxon>
        <taxon>Triticinae</taxon>
        <taxon>Aegilops</taxon>
    </lineage>
</organism>
<protein>
    <recommendedName>
        <fullName evidence="2">Malectin-like domain-containing protein</fullName>
    </recommendedName>
</protein>